<dbReference type="EMBL" id="JAINUG010000428">
    <property type="protein sequence ID" value="KAJ8371820.1"/>
    <property type="molecule type" value="Genomic_DNA"/>
</dbReference>
<evidence type="ECO:0000313" key="3">
    <source>
        <dbReference type="Proteomes" id="UP001221898"/>
    </source>
</evidence>
<organism evidence="2 3">
    <name type="scientific">Aldrovandia affinis</name>
    <dbReference type="NCBI Taxonomy" id="143900"/>
    <lineage>
        <taxon>Eukaryota</taxon>
        <taxon>Metazoa</taxon>
        <taxon>Chordata</taxon>
        <taxon>Craniata</taxon>
        <taxon>Vertebrata</taxon>
        <taxon>Euteleostomi</taxon>
        <taxon>Actinopterygii</taxon>
        <taxon>Neopterygii</taxon>
        <taxon>Teleostei</taxon>
        <taxon>Notacanthiformes</taxon>
        <taxon>Halosauridae</taxon>
        <taxon>Aldrovandia</taxon>
    </lineage>
</organism>
<comment type="caution">
    <text evidence="2">The sequence shown here is derived from an EMBL/GenBank/DDBJ whole genome shotgun (WGS) entry which is preliminary data.</text>
</comment>
<dbReference type="Proteomes" id="UP001221898">
    <property type="component" value="Unassembled WGS sequence"/>
</dbReference>
<protein>
    <submittedName>
        <fullName evidence="2">Uncharacterized protein</fullName>
    </submittedName>
</protein>
<reference evidence="2" key="1">
    <citation type="journal article" date="2023" name="Science">
        <title>Genome structures resolve the early diversification of teleost fishes.</title>
        <authorList>
            <person name="Parey E."/>
            <person name="Louis A."/>
            <person name="Montfort J."/>
            <person name="Bouchez O."/>
            <person name="Roques C."/>
            <person name="Iampietro C."/>
            <person name="Lluch J."/>
            <person name="Castinel A."/>
            <person name="Donnadieu C."/>
            <person name="Desvignes T."/>
            <person name="Floi Bucao C."/>
            <person name="Jouanno E."/>
            <person name="Wen M."/>
            <person name="Mejri S."/>
            <person name="Dirks R."/>
            <person name="Jansen H."/>
            <person name="Henkel C."/>
            <person name="Chen W.J."/>
            <person name="Zahm M."/>
            <person name="Cabau C."/>
            <person name="Klopp C."/>
            <person name="Thompson A.W."/>
            <person name="Robinson-Rechavi M."/>
            <person name="Braasch I."/>
            <person name="Lecointre G."/>
            <person name="Bobe J."/>
            <person name="Postlethwait J.H."/>
            <person name="Berthelot C."/>
            <person name="Roest Crollius H."/>
            <person name="Guiguen Y."/>
        </authorList>
    </citation>
    <scope>NUCLEOTIDE SEQUENCE</scope>
    <source>
        <strain evidence="2">NC1722</strain>
    </source>
</reference>
<name>A0AAD7R921_9TELE</name>
<proteinExistence type="predicted"/>
<evidence type="ECO:0000313" key="2">
    <source>
        <dbReference type="EMBL" id="KAJ8371820.1"/>
    </source>
</evidence>
<evidence type="ECO:0000256" key="1">
    <source>
        <dbReference type="SAM" id="MobiDB-lite"/>
    </source>
</evidence>
<sequence length="115" mass="12394">MESALFPTALRLWRSAVGRPFGPPLTVPPFGSLQRPVKPVSPGPSRQPHTPPYTGDPGIFSAPVPPPPPPRLSEEAPIAQEGLAPELRVTGAERPRCWMSCLMRRPDISGSHSLC</sequence>
<keyword evidence="3" id="KW-1185">Reference proteome</keyword>
<feature type="region of interest" description="Disordered" evidence="1">
    <location>
        <begin position="24"/>
        <end position="87"/>
    </location>
</feature>
<gene>
    <name evidence="2" type="ORF">AAFF_G00299600</name>
</gene>
<accession>A0AAD7R921</accession>
<dbReference type="AlphaFoldDB" id="A0AAD7R921"/>